<gene>
    <name evidence="1" type="ORF">TrRE_jg1429</name>
</gene>
<accession>A0A9W6ZQD7</accession>
<organism evidence="1 2">
    <name type="scientific">Triparma retinervis</name>
    <dbReference type="NCBI Taxonomy" id="2557542"/>
    <lineage>
        <taxon>Eukaryota</taxon>
        <taxon>Sar</taxon>
        <taxon>Stramenopiles</taxon>
        <taxon>Ochrophyta</taxon>
        <taxon>Bolidophyceae</taxon>
        <taxon>Parmales</taxon>
        <taxon>Triparmaceae</taxon>
        <taxon>Triparma</taxon>
    </lineage>
</organism>
<dbReference type="AlphaFoldDB" id="A0A9W6ZQD7"/>
<dbReference type="Proteomes" id="UP001165082">
    <property type="component" value="Unassembled WGS sequence"/>
</dbReference>
<proteinExistence type="predicted"/>
<dbReference type="OrthoDB" id="194358at2759"/>
<keyword evidence="2" id="KW-1185">Reference proteome</keyword>
<evidence type="ECO:0000313" key="2">
    <source>
        <dbReference type="Proteomes" id="UP001165082"/>
    </source>
</evidence>
<sequence length="107" mass="12266">MLYESHSVIHGRPFPYLGKYYANAFFHFSPTDAPWYGPISDPLVRAFLVGSERVMGDVGWTKETWERQGMDWERDYLNGMKRQKGGVEEAHLGLDGTKDHVAELFGL</sequence>
<comment type="caution">
    <text evidence="1">The sequence shown here is derived from an EMBL/GenBank/DDBJ whole genome shotgun (WGS) entry which is preliminary data.</text>
</comment>
<name>A0A9W6ZQD7_9STRA</name>
<evidence type="ECO:0000313" key="1">
    <source>
        <dbReference type="EMBL" id="GMH56186.1"/>
    </source>
</evidence>
<reference evidence="1" key="1">
    <citation type="submission" date="2022-07" db="EMBL/GenBank/DDBJ databases">
        <title>Genome analysis of Parmales, a sister group of diatoms, reveals the evolutionary specialization of diatoms from phago-mixotrophs to photoautotrophs.</title>
        <authorList>
            <person name="Ban H."/>
            <person name="Sato S."/>
            <person name="Yoshikawa S."/>
            <person name="Kazumasa Y."/>
            <person name="Nakamura Y."/>
            <person name="Ichinomiya M."/>
            <person name="Saitoh K."/>
            <person name="Sato N."/>
            <person name="Blanc-Mathieu R."/>
            <person name="Endo H."/>
            <person name="Kuwata A."/>
            <person name="Ogata H."/>
        </authorList>
    </citation>
    <scope>NUCLEOTIDE SEQUENCE</scope>
</reference>
<dbReference type="EMBL" id="BRXZ01004854">
    <property type="protein sequence ID" value="GMH56186.1"/>
    <property type="molecule type" value="Genomic_DNA"/>
</dbReference>
<protein>
    <submittedName>
        <fullName evidence="1">Uncharacterized protein</fullName>
    </submittedName>
</protein>